<dbReference type="Pfam" id="PF00575">
    <property type="entry name" value="S1"/>
    <property type="match status" value="1"/>
</dbReference>
<dbReference type="Pfam" id="PF16921">
    <property type="entry name" value="Tex_YqgF"/>
    <property type="match status" value="1"/>
</dbReference>
<dbReference type="SUPFAM" id="SSF50249">
    <property type="entry name" value="Nucleic acid-binding proteins"/>
    <property type="match status" value="1"/>
</dbReference>
<dbReference type="FunFam" id="3.30.420.140:FF:000001">
    <property type="entry name" value="RNA-binding transcriptional accessory protein"/>
    <property type="match status" value="1"/>
</dbReference>
<dbReference type="Gene3D" id="1.10.10.650">
    <property type="entry name" value="RuvA domain 2-like"/>
    <property type="match status" value="1"/>
</dbReference>
<accession>A0AB37FZ52</accession>
<dbReference type="InterPro" id="IPR037027">
    <property type="entry name" value="YqgF/RNaseH-like_dom_sf"/>
</dbReference>
<dbReference type="GO" id="GO:0003729">
    <property type="term" value="F:mRNA binding"/>
    <property type="evidence" value="ECO:0007669"/>
    <property type="project" value="UniProtKB-ARBA"/>
</dbReference>
<feature type="domain" description="S1 motif" evidence="1">
    <location>
        <begin position="634"/>
        <end position="712"/>
    </location>
</feature>
<dbReference type="FunFam" id="1.10.10.650:FF:000001">
    <property type="entry name" value="S1 RNA-binding domain 1"/>
    <property type="match status" value="1"/>
</dbReference>
<dbReference type="InterPro" id="IPR018974">
    <property type="entry name" value="Tex-like_N"/>
</dbReference>
<name>A0AB37FZ52_STRSU</name>
<dbReference type="InterPro" id="IPR003029">
    <property type="entry name" value="S1_domain"/>
</dbReference>
<dbReference type="SUPFAM" id="SSF158832">
    <property type="entry name" value="Tex N-terminal region-like"/>
    <property type="match status" value="1"/>
</dbReference>
<dbReference type="InterPro" id="IPR012337">
    <property type="entry name" value="RNaseH-like_sf"/>
</dbReference>
<dbReference type="FunFam" id="1.10.150.310:FF:000001">
    <property type="entry name" value="RNA-binding transcriptional accessory protein"/>
    <property type="match status" value="1"/>
</dbReference>
<dbReference type="Pfam" id="PF17674">
    <property type="entry name" value="HHH_9"/>
    <property type="match status" value="1"/>
</dbReference>
<gene>
    <name evidence="2" type="primary">yhgF</name>
    <name evidence="2" type="ORF">SSU1300283_00685</name>
</gene>
<proteinExistence type="predicted"/>
<dbReference type="SUPFAM" id="SSF53098">
    <property type="entry name" value="Ribonuclease H-like"/>
    <property type="match status" value="1"/>
</dbReference>
<dbReference type="Gene3D" id="1.10.3500.10">
    <property type="entry name" value="Tex N-terminal region-like"/>
    <property type="match status" value="1"/>
</dbReference>
<dbReference type="InterPro" id="IPR023323">
    <property type="entry name" value="Tex-like_dom_sf"/>
</dbReference>
<dbReference type="PROSITE" id="PS50126">
    <property type="entry name" value="S1"/>
    <property type="match status" value="1"/>
</dbReference>
<dbReference type="GO" id="GO:0006139">
    <property type="term" value="P:nucleobase-containing compound metabolic process"/>
    <property type="evidence" value="ECO:0007669"/>
    <property type="project" value="InterPro"/>
</dbReference>
<dbReference type="SUPFAM" id="SSF47781">
    <property type="entry name" value="RuvA domain 2-like"/>
    <property type="match status" value="2"/>
</dbReference>
<dbReference type="InterPro" id="IPR055179">
    <property type="entry name" value="Tex-like_central_region"/>
</dbReference>
<sequence length="718" mass="79752">MEEKYLKIAQELGVSLKQIDTVLSLTAEGNTIPFIARYRKDVTGNLDEVVIKSIIDRDKALTALADRKATVLAKIEEQGKLTDQLRQAIEEAEKLADVEELYLPYKEKRRTKATVAREAGLFPLARLILQNVADLEEQAASFICEGFDTAQACLAGAVDILVEAISEDNKLRAWVYHEVQTNSSLTSELKDQEADEKEVFQIYYDFSEKVAKMQGYKTLAINRGEKLGVLKVSFEHNVDKMVRFFELRFPQSNSYIKDVIQQAIKKKILPAMERRIRTELTEEAEEGAIQLFSKNLRNLLLVSPLKGKIVLGFDPAFRTGAKLAVVDQTGKLLTTQVIYPVEPAGQRQIAQAKKDLADLIGQYQVEIIAIGNGTASRESEAFVADLLKDFPDVSYVIVNESGASVYSASELARYEFPDLPVEKRSAISIARRLQDPLAELVKIDPKSIGVGQYQHDVNQKSLSESLDFVVDTVVNQVGVNVNTASPALLAHIAGLNKTISENIVKYREENGALTSRQQLKKVPRLGDKAFEQAAGFLRIPNATNFLDNTGVHPESYKAVENLLELLAIDHLDEAAQEKLKQVAIADTAEKIGVGQETLKDIIADLLKPGRDLRDDFEAPVLRQDVLDVKDLVVGQELQGTVRNIVDFGAFVDIGVHEDGLVHISRMVKRKRDKNGRQQALPHPSEVLAVGEIVTVWVVEVDIKRNRIGLSLLKPNGSE</sequence>
<dbReference type="InterPro" id="IPR010994">
    <property type="entry name" value="RuvA_2-like"/>
</dbReference>
<dbReference type="InterPro" id="IPR006641">
    <property type="entry name" value="YqgF/RNaseH-like_dom"/>
</dbReference>
<dbReference type="SMART" id="SM00732">
    <property type="entry name" value="YqgFc"/>
    <property type="match status" value="1"/>
</dbReference>
<dbReference type="InterPro" id="IPR023319">
    <property type="entry name" value="Tex-like_HTH_dom_sf"/>
</dbReference>
<dbReference type="Pfam" id="PF22706">
    <property type="entry name" value="Tex_central_region"/>
    <property type="match status" value="1"/>
</dbReference>
<dbReference type="InterPro" id="IPR050437">
    <property type="entry name" value="Ribos_protein_bS1-like"/>
</dbReference>
<dbReference type="RefSeq" id="WP_014637108.1">
    <property type="nucleotide sequence ID" value="NZ_CECV01000176.1"/>
</dbReference>
<evidence type="ECO:0000313" key="2">
    <source>
        <dbReference type="EMBL" id="QOE28008.1"/>
    </source>
</evidence>
<dbReference type="EMBL" id="CP058741">
    <property type="protein sequence ID" value="QOE28008.1"/>
    <property type="molecule type" value="Genomic_DNA"/>
</dbReference>
<dbReference type="InterPro" id="IPR041692">
    <property type="entry name" value="HHH_9"/>
</dbReference>
<dbReference type="InterPro" id="IPR012340">
    <property type="entry name" value="NA-bd_OB-fold"/>
</dbReference>
<dbReference type="InterPro" id="IPR032639">
    <property type="entry name" value="Tex_YqgF"/>
</dbReference>
<dbReference type="PANTHER" id="PTHR10724:SF10">
    <property type="entry name" value="S1 RNA-BINDING DOMAIN-CONTAINING PROTEIN 1"/>
    <property type="match status" value="1"/>
</dbReference>
<dbReference type="CDD" id="cd05685">
    <property type="entry name" value="S1_Tex"/>
    <property type="match status" value="1"/>
</dbReference>
<dbReference type="AlphaFoldDB" id="A0AB37FZ52"/>
<dbReference type="Pfam" id="PF09371">
    <property type="entry name" value="Tex_N"/>
    <property type="match status" value="1"/>
</dbReference>
<evidence type="ECO:0000313" key="3">
    <source>
        <dbReference type="Proteomes" id="UP000516797"/>
    </source>
</evidence>
<organism evidence="2 3">
    <name type="scientific">Streptococcus suis</name>
    <dbReference type="NCBI Taxonomy" id="1307"/>
    <lineage>
        <taxon>Bacteria</taxon>
        <taxon>Bacillati</taxon>
        <taxon>Bacillota</taxon>
        <taxon>Bacilli</taxon>
        <taxon>Lactobacillales</taxon>
        <taxon>Streptococcaceae</taxon>
        <taxon>Streptococcus</taxon>
    </lineage>
</organism>
<dbReference type="PANTHER" id="PTHR10724">
    <property type="entry name" value="30S RIBOSOMAL PROTEIN S1"/>
    <property type="match status" value="1"/>
</dbReference>
<dbReference type="Gene3D" id="1.10.150.310">
    <property type="entry name" value="Tex RuvX-like domain-like"/>
    <property type="match status" value="1"/>
</dbReference>
<dbReference type="GO" id="GO:0006412">
    <property type="term" value="P:translation"/>
    <property type="evidence" value="ECO:0007669"/>
    <property type="project" value="TreeGrafter"/>
</dbReference>
<dbReference type="InterPro" id="IPR044146">
    <property type="entry name" value="S1_Tex"/>
</dbReference>
<dbReference type="SMART" id="SM00316">
    <property type="entry name" value="S1"/>
    <property type="match status" value="1"/>
</dbReference>
<dbReference type="Proteomes" id="UP000516797">
    <property type="component" value="Chromosome"/>
</dbReference>
<reference evidence="2 3" key="1">
    <citation type="submission" date="2020-07" db="EMBL/GenBank/DDBJ databases">
        <title>Complete genome sequences of Streptococcus suis pig pathogenic strain 10, 13-00283-02 and 16085/3b.</title>
        <authorList>
            <person name="Bunk B."/>
            <person name="Jakobczak B."/>
            <person name="Florian V."/>
            <person name="Dittmar D."/>
            <person name="Maeder U."/>
            <person name="Jarek M."/>
            <person name="Baums C.G."/>
            <person name="Haeussler S."/>
            <person name="Voelker U."/>
            <person name="Michalik S."/>
        </authorList>
    </citation>
    <scope>NUCLEOTIDE SEQUENCE [LARGE SCALE GENOMIC DNA]</scope>
    <source>
        <strain evidence="2 3">13-00283-02</strain>
    </source>
</reference>
<dbReference type="GO" id="GO:0003735">
    <property type="term" value="F:structural constituent of ribosome"/>
    <property type="evidence" value="ECO:0007669"/>
    <property type="project" value="TreeGrafter"/>
</dbReference>
<dbReference type="FunFam" id="2.40.50.140:FF:000051">
    <property type="entry name" value="RNA-binding transcriptional accessory protein"/>
    <property type="match status" value="1"/>
</dbReference>
<dbReference type="Gene3D" id="2.40.50.140">
    <property type="entry name" value="Nucleic acid-binding proteins"/>
    <property type="match status" value="1"/>
</dbReference>
<dbReference type="GO" id="GO:0005737">
    <property type="term" value="C:cytoplasm"/>
    <property type="evidence" value="ECO:0007669"/>
    <property type="project" value="UniProtKB-ARBA"/>
</dbReference>
<evidence type="ECO:0000259" key="1">
    <source>
        <dbReference type="PROSITE" id="PS50126"/>
    </source>
</evidence>
<protein>
    <submittedName>
        <fullName evidence="2">Protein YhgF</fullName>
    </submittedName>
</protein>
<dbReference type="Pfam" id="PF12836">
    <property type="entry name" value="HHH_3"/>
    <property type="match status" value="1"/>
</dbReference>
<dbReference type="Gene3D" id="3.30.420.140">
    <property type="entry name" value="YqgF/RNase H-like domain"/>
    <property type="match status" value="1"/>
</dbReference>